<dbReference type="GO" id="GO:1990904">
    <property type="term" value="C:ribonucleoprotein complex"/>
    <property type="evidence" value="ECO:0007669"/>
    <property type="project" value="UniProtKB-KW"/>
</dbReference>
<dbReference type="Pfam" id="PF03939">
    <property type="entry name" value="Ribosomal_L23eN"/>
    <property type="match status" value="1"/>
</dbReference>
<dbReference type="FunFam" id="3.30.70.330:FF:000035">
    <property type="entry name" value="60S ribosomal protein L23a"/>
    <property type="match status" value="1"/>
</dbReference>
<dbReference type="Gene3D" id="3.30.70.330">
    <property type="match status" value="1"/>
</dbReference>
<evidence type="ECO:0000256" key="4">
    <source>
        <dbReference type="ARBA" id="ARBA00022980"/>
    </source>
</evidence>
<dbReference type="HAMAP" id="MF_01369_A">
    <property type="entry name" value="Ribosomal_uL23_A"/>
    <property type="match status" value="1"/>
</dbReference>
<dbReference type="OrthoDB" id="1267328at2759"/>
<evidence type="ECO:0000256" key="1">
    <source>
        <dbReference type="ARBA" id="ARBA00006700"/>
    </source>
</evidence>
<keyword evidence="5" id="KW-0687">Ribonucleoprotein</keyword>
<feature type="compositionally biased region" description="Basic and acidic residues" evidence="6">
    <location>
        <begin position="109"/>
        <end position="119"/>
    </location>
</feature>
<dbReference type="GO" id="GO:0005840">
    <property type="term" value="C:ribosome"/>
    <property type="evidence" value="ECO:0007669"/>
    <property type="project" value="UniProtKB-KW"/>
</dbReference>
<sequence length="435" mass="48039">MKLDCQDLSELVLTRCRLFKCLCDYMLSDNRDHSAKNINQAQPLRSKAVRQRLCQERRLMPLQCITDQRGGRGRTEPTEPPGTRAGNVTRYAALVGWLTCLGHDRTEHNRHARRGEVSRGPDNGNGQWCNTKTAHEAVRLRSIIEEERTDHRWLMHDDSGGDLRSHTGAALAGTGAGGPGEGGGAERGARLARGARAGSAVHEGARGQPSSRVSNKATKEGHSATDAPGPRRMKALQEDEVSPTKLIKFANLCGLGASAPTATTSYDKRRGPVDLVEELVVGAVSEHIHLSSSWRGQARKASAVAKKLTKSNKSKKGTRIHTKVHFYRPQTLSLERKPKYARHSVPKKNKLADRVIKYPLTTESSMKLIEDSNTLVFIVDIKANKRQIKQAVKDLYQIECDKVNTLITPRGLKKSYVRLSKDFDALDVANRVGVI</sequence>
<reference evidence="8 9" key="1">
    <citation type="journal article" date="2012" name="Genome Biol.">
        <title>Genome and low-iron response of an oceanic diatom adapted to chronic iron limitation.</title>
        <authorList>
            <person name="Lommer M."/>
            <person name="Specht M."/>
            <person name="Roy A.S."/>
            <person name="Kraemer L."/>
            <person name="Andreson R."/>
            <person name="Gutowska M.A."/>
            <person name="Wolf J."/>
            <person name="Bergner S.V."/>
            <person name="Schilhabel M.B."/>
            <person name="Klostermeier U.C."/>
            <person name="Beiko R.G."/>
            <person name="Rosenstiel P."/>
            <person name="Hippler M."/>
            <person name="Laroche J."/>
        </authorList>
    </citation>
    <scope>NUCLEOTIDE SEQUENCE [LARGE SCALE GENOMIC DNA]</scope>
    <source>
        <strain evidence="8 9">CCMP1005</strain>
    </source>
</reference>
<evidence type="ECO:0000256" key="2">
    <source>
        <dbReference type="ARBA" id="ARBA00022730"/>
    </source>
</evidence>
<dbReference type="GO" id="GO:0019843">
    <property type="term" value="F:rRNA binding"/>
    <property type="evidence" value="ECO:0007669"/>
    <property type="project" value="UniProtKB-KW"/>
</dbReference>
<comment type="caution">
    <text evidence="8">The sequence shown here is derived from an EMBL/GenBank/DDBJ whole genome shotgun (WGS) entry which is preliminary data.</text>
</comment>
<feature type="domain" description="Large ribosomal subunit protein uL23 N-terminal" evidence="7">
    <location>
        <begin position="298"/>
        <end position="347"/>
    </location>
</feature>
<dbReference type="InterPro" id="IPR005633">
    <property type="entry name" value="Ribosomal_uL23_N"/>
</dbReference>
<proteinExistence type="inferred from homology"/>
<gene>
    <name evidence="8" type="ORF">THAOC_13750</name>
</gene>
<dbReference type="SUPFAM" id="SSF54189">
    <property type="entry name" value="Ribosomal proteins S24e, L23 and L15e"/>
    <property type="match status" value="1"/>
</dbReference>
<dbReference type="Proteomes" id="UP000266841">
    <property type="component" value="Unassembled WGS sequence"/>
</dbReference>
<organism evidence="8 9">
    <name type="scientific">Thalassiosira oceanica</name>
    <name type="common">Marine diatom</name>
    <dbReference type="NCBI Taxonomy" id="159749"/>
    <lineage>
        <taxon>Eukaryota</taxon>
        <taxon>Sar</taxon>
        <taxon>Stramenopiles</taxon>
        <taxon>Ochrophyta</taxon>
        <taxon>Bacillariophyta</taxon>
        <taxon>Coscinodiscophyceae</taxon>
        <taxon>Thalassiosirophycidae</taxon>
        <taxon>Thalassiosirales</taxon>
        <taxon>Thalassiosiraceae</taxon>
        <taxon>Thalassiosira</taxon>
    </lineage>
</organism>
<feature type="region of interest" description="Disordered" evidence="6">
    <location>
        <begin position="67"/>
        <end position="86"/>
    </location>
</feature>
<dbReference type="eggNOG" id="KOG1751">
    <property type="taxonomic scope" value="Eukaryota"/>
</dbReference>
<dbReference type="NCBIfam" id="NF011118">
    <property type="entry name" value="PRK14548.1"/>
    <property type="match status" value="1"/>
</dbReference>
<evidence type="ECO:0000256" key="5">
    <source>
        <dbReference type="ARBA" id="ARBA00023274"/>
    </source>
</evidence>
<keyword evidence="3" id="KW-0694">RNA-binding</keyword>
<evidence type="ECO:0000256" key="6">
    <source>
        <dbReference type="SAM" id="MobiDB-lite"/>
    </source>
</evidence>
<feature type="region of interest" description="Disordered" evidence="6">
    <location>
        <begin position="109"/>
        <end position="129"/>
    </location>
</feature>
<name>K0SK87_THAOC</name>
<dbReference type="PANTHER" id="PTHR11620">
    <property type="entry name" value="60S RIBOSOMAL PROTEIN L23A"/>
    <property type="match status" value="1"/>
</dbReference>
<evidence type="ECO:0000256" key="3">
    <source>
        <dbReference type="ARBA" id="ARBA00022884"/>
    </source>
</evidence>
<evidence type="ECO:0000259" key="7">
    <source>
        <dbReference type="Pfam" id="PF03939"/>
    </source>
</evidence>
<keyword evidence="2" id="KW-0699">rRNA-binding</keyword>
<dbReference type="GO" id="GO:0006412">
    <property type="term" value="P:translation"/>
    <property type="evidence" value="ECO:0007669"/>
    <property type="project" value="InterPro"/>
</dbReference>
<feature type="region of interest" description="Disordered" evidence="6">
    <location>
        <begin position="157"/>
        <end position="236"/>
    </location>
</feature>
<dbReference type="AlphaFoldDB" id="K0SK87"/>
<keyword evidence="9" id="KW-1185">Reference proteome</keyword>
<feature type="compositionally biased region" description="Gly residues" evidence="6">
    <location>
        <begin position="174"/>
        <end position="186"/>
    </location>
</feature>
<dbReference type="InterPro" id="IPR012678">
    <property type="entry name" value="Ribosomal_uL23/eL15/eS24_sf"/>
</dbReference>
<comment type="similarity">
    <text evidence="1">Belongs to the universal ribosomal protein uL23 family.</text>
</comment>
<protein>
    <recommendedName>
        <fullName evidence="7">Large ribosomal subunit protein uL23 N-terminal domain-containing protein</fullName>
    </recommendedName>
</protein>
<dbReference type="EMBL" id="AGNL01015889">
    <property type="protein sequence ID" value="EJK65394.1"/>
    <property type="molecule type" value="Genomic_DNA"/>
</dbReference>
<evidence type="ECO:0000313" key="9">
    <source>
        <dbReference type="Proteomes" id="UP000266841"/>
    </source>
</evidence>
<dbReference type="InterPro" id="IPR012677">
    <property type="entry name" value="Nucleotide-bd_a/b_plait_sf"/>
</dbReference>
<dbReference type="Pfam" id="PF00276">
    <property type="entry name" value="Ribosomal_L23"/>
    <property type="match status" value="1"/>
</dbReference>
<dbReference type="GO" id="GO:0003735">
    <property type="term" value="F:structural constituent of ribosome"/>
    <property type="evidence" value="ECO:0007669"/>
    <property type="project" value="InterPro"/>
</dbReference>
<keyword evidence="4" id="KW-0689">Ribosomal protein</keyword>
<accession>K0SK87</accession>
<dbReference type="InterPro" id="IPR013025">
    <property type="entry name" value="Ribosomal_uL23-like"/>
</dbReference>
<evidence type="ECO:0000313" key="8">
    <source>
        <dbReference type="EMBL" id="EJK65394.1"/>
    </source>
</evidence>